<dbReference type="NCBIfam" id="NF004836">
    <property type="entry name" value="PRK06186.1"/>
    <property type="match status" value="1"/>
</dbReference>
<comment type="catalytic activity">
    <reaction evidence="9">
        <text>UTP + L-glutamine + ATP + H2O = CTP + L-glutamate + ADP + phosphate + 2 H(+)</text>
        <dbReference type="Rhea" id="RHEA:26426"/>
        <dbReference type="ChEBI" id="CHEBI:15377"/>
        <dbReference type="ChEBI" id="CHEBI:15378"/>
        <dbReference type="ChEBI" id="CHEBI:29985"/>
        <dbReference type="ChEBI" id="CHEBI:30616"/>
        <dbReference type="ChEBI" id="CHEBI:37563"/>
        <dbReference type="ChEBI" id="CHEBI:43474"/>
        <dbReference type="ChEBI" id="CHEBI:46398"/>
        <dbReference type="ChEBI" id="CHEBI:58359"/>
        <dbReference type="ChEBI" id="CHEBI:456216"/>
        <dbReference type="EC" id="6.3.4.2"/>
    </reaction>
</comment>
<gene>
    <name evidence="11" type="ORF">SAMN05421541_102449</name>
</gene>
<evidence type="ECO:0000256" key="2">
    <source>
        <dbReference type="ARBA" id="ARBA00007533"/>
    </source>
</evidence>
<dbReference type="Gene3D" id="3.40.50.880">
    <property type="match status" value="1"/>
</dbReference>
<dbReference type="AlphaFoldDB" id="A0A1I2BQ48"/>
<dbReference type="GO" id="GO:0005524">
    <property type="term" value="F:ATP binding"/>
    <property type="evidence" value="ECO:0007669"/>
    <property type="project" value="UniProtKB-KW"/>
</dbReference>
<evidence type="ECO:0000256" key="6">
    <source>
        <dbReference type="ARBA" id="ARBA00022840"/>
    </source>
</evidence>
<comment type="similarity">
    <text evidence="2">Belongs to the CTP synthase family.</text>
</comment>
<protein>
    <recommendedName>
        <fullName evidence="3">CTP synthase (glutamine hydrolyzing)</fullName>
        <ecNumber evidence="3">6.3.4.2</ecNumber>
    </recommendedName>
</protein>
<keyword evidence="7 11" id="KW-0315">Glutamine amidotransferase</keyword>
<keyword evidence="8" id="KW-0665">Pyrimidine biosynthesis</keyword>
<comment type="pathway">
    <text evidence="1">Pyrimidine metabolism; CTP biosynthesis via de novo pathway; CTP from UDP: step 2/2.</text>
</comment>
<sequence length="241" mass="25765">MMKIALVGDRSPAVRAHHRIPDLLDVMRDEVDIDIYWIPTPDARDPAALHGFDGIWLVPGSPYRSPEGGITAARVARLGGVPFLGTCGGFQHALLEFARHECGFAAASHSEYAEGEEEDPDSLIVELACSLAGHAAAVEVTPGSLLERLVGAPRTVERYHCSYGLAEAHLDLLTTNGMRFTGRDESGAVRAAELADHPFYLLTLFQPELAGDGTDPHPIIRGFVTAAGAAQASRSVRTSMA</sequence>
<dbReference type="GO" id="GO:0019856">
    <property type="term" value="P:pyrimidine nucleobase biosynthetic process"/>
    <property type="evidence" value="ECO:0007669"/>
    <property type="project" value="TreeGrafter"/>
</dbReference>
<evidence type="ECO:0000256" key="3">
    <source>
        <dbReference type="ARBA" id="ARBA00012291"/>
    </source>
</evidence>
<evidence type="ECO:0000256" key="4">
    <source>
        <dbReference type="ARBA" id="ARBA00022598"/>
    </source>
</evidence>
<dbReference type="Proteomes" id="UP000199645">
    <property type="component" value="Unassembled WGS sequence"/>
</dbReference>
<dbReference type="SUPFAM" id="SSF52317">
    <property type="entry name" value="Class I glutamine amidotransferase-like"/>
    <property type="match status" value="1"/>
</dbReference>
<dbReference type="RefSeq" id="WP_093610707.1">
    <property type="nucleotide sequence ID" value="NZ_BOMT01000018.1"/>
</dbReference>
<accession>A0A1I2BQ48</accession>
<dbReference type="OrthoDB" id="3286005at2"/>
<dbReference type="GO" id="GO:0044210">
    <property type="term" value="P:'de novo' CTP biosynthetic process"/>
    <property type="evidence" value="ECO:0007669"/>
    <property type="project" value="UniProtKB-UniPathway"/>
</dbReference>
<dbReference type="InterPro" id="IPR029062">
    <property type="entry name" value="Class_I_gatase-like"/>
</dbReference>
<dbReference type="UniPathway" id="UPA00159">
    <property type="reaction ID" value="UER00277"/>
</dbReference>
<feature type="domain" description="Glutamine amidotransferase" evidence="10">
    <location>
        <begin position="30"/>
        <end position="143"/>
    </location>
</feature>
<dbReference type="PROSITE" id="PS51273">
    <property type="entry name" value="GATASE_TYPE_1"/>
    <property type="match status" value="1"/>
</dbReference>
<keyword evidence="6" id="KW-0067">ATP-binding</keyword>
<evidence type="ECO:0000313" key="12">
    <source>
        <dbReference type="Proteomes" id="UP000199645"/>
    </source>
</evidence>
<dbReference type="STRING" id="35752.SAMN05421541_102449"/>
<evidence type="ECO:0000313" key="11">
    <source>
        <dbReference type="EMBL" id="SFE57978.1"/>
    </source>
</evidence>
<keyword evidence="12" id="KW-1185">Reference proteome</keyword>
<evidence type="ECO:0000259" key="10">
    <source>
        <dbReference type="Pfam" id="PF00117"/>
    </source>
</evidence>
<evidence type="ECO:0000256" key="9">
    <source>
        <dbReference type="ARBA" id="ARBA00047781"/>
    </source>
</evidence>
<evidence type="ECO:0000256" key="7">
    <source>
        <dbReference type="ARBA" id="ARBA00022962"/>
    </source>
</evidence>
<dbReference type="InterPro" id="IPR004468">
    <property type="entry name" value="CTP_synthase"/>
</dbReference>
<dbReference type="GO" id="GO:0003883">
    <property type="term" value="F:CTP synthase activity"/>
    <property type="evidence" value="ECO:0007669"/>
    <property type="project" value="UniProtKB-EC"/>
</dbReference>
<evidence type="ECO:0000256" key="1">
    <source>
        <dbReference type="ARBA" id="ARBA00005171"/>
    </source>
</evidence>
<dbReference type="EMBL" id="FONV01000002">
    <property type="protein sequence ID" value="SFE57978.1"/>
    <property type="molecule type" value="Genomic_DNA"/>
</dbReference>
<dbReference type="EC" id="6.3.4.2" evidence="3"/>
<keyword evidence="4" id="KW-0436">Ligase</keyword>
<dbReference type="PANTHER" id="PTHR11550:SF0">
    <property type="entry name" value="CTP SYNTHASE-RELATED"/>
    <property type="match status" value="1"/>
</dbReference>
<proteinExistence type="inferred from homology"/>
<name>A0A1I2BQ48_9ACTN</name>
<dbReference type="PANTHER" id="PTHR11550">
    <property type="entry name" value="CTP SYNTHASE"/>
    <property type="match status" value="1"/>
</dbReference>
<dbReference type="InterPro" id="IPR017926">
    <property type="entry name" value="GATASE"/>
</dbReference>
<evidence type="ECO:0000256" key="5">
    <source>
        <dbReference type="ARBA" id="ARBA00022741"/>
    </source>
</evidence>
<dbReference type="GO" id="GO:0042802">
    <property type="term" value="F:identical protein binding"/>
    <property type="evidence" value="ECO:0007669"/>
    <property type="project" value="TreeGrafter"/>
</dbReference>
<dbReference type="GO" id="GO:0005829">
    <property type="term" value="C:cytosol"/>
    <property type="evidence" value="ECO:0007669"/>
    <property type="project" value="TreeGrafter"/>
</dbReference>
<reference evidence="11 12" key="1">
    <citation type="submission" date="2016-10" db="EMBL/GenBank/DDBJ databases">
        <authorList>
            <person name="de Groot N.N."/>
        </authorList>
    </citation>
    <scope>NUCLEOTIDE SEQUENCE [LARGE SCALE GENOMIC DNA]</scope>
    <source>
        <strain evidence="11 12">DSM 43019</strain>
    </source>
</reference>
<organism evidence="11 12">
    <name type="scientific">Actinoplanes philippinensis</name>
    <dbReference type="NCBI Taxonomy" id="35752"/>
    <lineage>
        <taxon>Bacteria</taxon>
        <taxon>Bacillati</taxon>
        <taxon>Actinomycetota</taxon>
        <taxon>Actinomycetes</taxon>
        <taxon>Micromonosporales</taxon>
        <taxon>Micromonosporaceae</taxon>
        <taxon>Actinoplanes</taxon>
    </lineage>
</organism>
<keyword evidence="11" id="KW-0808">Transferase</keyword>
<evidence type="ECO:0000256" key="8">
    <source>
        <dbReference type="ARBA" id="ARBA00022975"/>
    </source>
</evidence>
<dbReference type="GO" id="GO:0016740">
    <property type="term" value="F:transferase activity"/>
    <property type="evidence" value="ECO:0007669"/>
    <property type="project" value="UniProtKB-KW"/>
</dbReference>
<keyword evidence="5" id="KW-0547">Nucleotide-binding</keyword>
<dbReference type="Pfam" id="PF00117">
    <property type="entry name" value="GATase"/>
    <property type="match status" value="1"/>
</dbReference>